<dbReference type="EMBL" id="JAPFCC010000001">
    <property type="protein sequence ID" value="MCW7551793.1"/>
    <property type="molecule type" value="Genomic_DNA"/>
</dbReference>
<dbReference type="Gene3D" id="3.90.580.10">
    <property type="entry name" value="Zinc finger, CHC2-type domain"/>
    <property type="match status" value="1"/>
</dbReference>
<dbReference type="RefSeq" id="WP_262566796.1">
    <property type="nucleotide sequence ID" value="NZ_JAPFCC010000001.1"/>
</dbReference>
<evidence type="ECO:0000256" key="3">
    <source>
        <dbReference type="ARBA" id="ARBA00022679"/>
    </source>
</evidence>
<evidence type="ECO:0000259" key="8">
    <source>
        <dbReference type="PROSITE" id="PS50880"/>
    </source>
</evidence>
<protein>
    <submittedName>
        <fullName evidence="9">AAA family ATPase</fullName>
    </submittedName>
</protein>
<evidence type="ECO:0000256" key="2">
    <source>
        <dbReference type="ARBA" id="ARBA00022515"/>
    </source>
</evidence>
<dbReference type="SUPFAM" id="SSF52540">
    <property type="entry name" value="P-loop containing nucleoside triphosphate hydrolases"/>
    <property type="match status" value="1"/>
</dbReference>
<keyword evidence="5" id="KW-0235">DNA replication</keyword>
<dbReference type="Gene3D" id="3.40.50.300">
    <property type="entry name" value="P-loop containing nucleotide triphosphate hydrolases"/>
    <property type="match status" value="1"/>
</dbReference>
<evidence type="ECO:0000313" key="10">
    <source>
        <dbReference type="Proteomes" id="UP001209854"/>
    </source>
</evidence>
<keyword evidence="10" id="KW-1185">Reference proteome</keyword>
<comment type="caution">
    <text evidence="9">The sequence shown here is derived from an EMBL/GenBank/DDBJ whole genome shotgun (WGS) entry which is preliminary data.</text>
</comment>
<accession>A0ABT3MQZ2</accession>
<evidence type="ECO:0000256" key="6">
    <source>
        <dbReference type="ARBA" id="ARBA00023163"/>
    </source>
</evidence>
<evidence type="ECO:0000256" key="5">
    <source>
        <dbReference type="ARBA" id="ARBA00022705"/>
    </source>
</evidence>
<evidence type="ECO:0000256" key="1">
    <source>
        <dbReference type="ARBA" id="ARBA00022478"/>
    </source>
</evidence>
<evidence type="ECO:0000256" key="4">
    <source>
        <dbReference type="ARBA" id="ARBA00022695"/>
    </source>
</evidence>
<dbReference type="InterPro" id="IPR027417">
    <property type="entry name" value="P-loop_NTPase"/>
</dbReference>
<evidence type="ECO:0000256" key="7">
    <source>
        <dbReference type="SAM" id="MobiDB-lite"/>
    </source>
</evidence>
<keyword evidence="3" id="KW-0808">Transferase</keyword>
<gene>
    <name evidence="9" type="ORF">NX722_03890</name>
</gene>
<keyword evidence="2" id="KW-0639">Primosome</keyword>
<dbReference type="SUPFAM" id="SSF57783">
    <property type="entry name" value="Zinc beta-ribbon"/>
    <property type="match status" value="1"/>
</dbReference>
<dbReference type="Proteomes" id="UP001209854">
    <property type="component" value="Unassembled WGS sequence"/>
</dbReference>
<sequence length="703" mass="77535">MNNKWLDFNDVPEQGSGDKLDAEDVKRRIQERLPEYLNWLFPNGKQRGQKFVLGNVQGKKGKSLEVELSGNEAGLWHDFESSEGGDIISLTAEHQKLDAQRDFPEIIRFMAEWLGMPLFSPPVTASHQDDYEDLGHHTGKWDYHDSEGNLIACVYRYDTPDGKEFRPWDVKTRKTKAPNPRPLYNQPGIKSANEVLLVEGEKAAQALIESGYCATTAMNGAKAPTDKTDWSPLKGKRVTLWPDNDDAGLEYAFNAAKAIADAGALSVVVLKPPVDKPEKWDAADAAGESFDIDHWMTTADRKTIKSGGLCIRDWSALRYQGKAPEQKYLIDGSFPMGVVSILAAMGDTGKGMLTLKLALEVACGESTGDEVFGGRVLQHGTAVVFTAEDDHAEVHRRLEKLDANNLRLKYAEKLLIVPLPNAGGPFPIVRETSDGPNTTPEFVQVVRQLQAIDDLTLVVFDPLSSFVHGDVNADPAVGSYLTGLMANLACETSAAVIVIHHMRKPPGQKPIESPEQARDAIRGSTALVDGSRMAYAIWPAQEQMVQQVCTTLNLTAEPRSIYMGTVVKSNGPADRTLRTFKRNFVGLLEDLTTRIRRSEPSSHDLSGELAGAIRQCAERGHPLTHTGVNGVFKQRHRLPGEFHPMSRHRLENMVQELLNEHPPRIVKGTLLNSKEQKWLDSPWGSFAQGKGVIKAGADCPFQS</sequence>
<keyword evidence="6" id="KW-0804">Transcription</keyword>
<proteinExistence type="predicted"/>
<evidence type="ECO:0000313" key="9">
    <source>
        <dbReference type="EMBL" id="MCW7551793.1"/>
    </source>
</evidence>
<dbReference type="Pfam" id="PF13481">
    <property type="entry name" value="AAA_25"/>
    <property type="match status" value="1"/>
</dbReference>
<name>A0ABT3MQZ2_9GAMM</name>
<dbReference type="InterPro" id="IPR034154">
    <property type="entry name" value="TOPRIM_DnaG/twinkle"/>
</dbReference>
<dbReference type="SUPFAM" id="SSF56731">
    <property type="entry name" value="DNA primase core"/>
    <property type="match status" value="1"/>
</dbReference>
<dbReference type="CDD" id="cd01029">
    <property type="entry name" value="TOPRIM_primases"/>
    <property type="match status" value="1"/>
</dbReference>
<dbReference type="InterPro" id="IPR036977">
    <property type="entry name" value="DNA_primase_Znf_CHC2"/>
</dbReference>
<keyword evidence="4" id="KW-0548">Nucleotidyltransferase</keyword>
<dbReference type="InterPro" id="IPR006171">
    <property type="entry name" value="TOPRIM_dom"/>
</dbReference>
<dbReference type="Gene3D" id="3.40.1360.10">
    <property type="match status" value="1"/>
</dbReference>
<organism evidence="9 10">
    <name type="scientific">Endozoicomonas gorgoniicola</name>
    <dbReference type="NCBI Taxonomy" id="1234144"/>
    <lineage>
        <taxon>Bacteria</taxon>
        <taxon>Pseudomonadati</taxon>
        <taxon>Pseudomonadota</taxon>
        <taxon>Gammaproteobacteria</taxon>
        <taxon>Oceanospirillales</taxon>
        <taxon>Endozoicomonadaceae</taxon>
        <taxon>Endozoicomonas</taxon>
    </lineage>
</organism>
<keyword evidence="1" id="KW-0240">DNA-directed RNA polymerase</keyword>
<reference evidence="9 10" key="1">
    <citation type="submission" date="2022-10" db="EMBL/GenBank/DDBJ databases">
        <title>High-quality genome sequences of two octocoral-associated bacteria, Endozoicomonas euniceicola EF212 and Endozoicomonas gorgoniicola PS125.</title>
        <authorList>
            <person name="Chiou Y.-J."/>
            <person name="Chen Y.-H."/>
        </authorList>
    </citation>
    <scope>NUCLEOTIDE SEQUENCE [LARGE SCALE GENOMIC DNA]</scope>
    <source>
        <strain evidence="9 10">PS125</strain>
    </source>
</reference>
<feature type="domain" description="Toprim" evidence="8">
    <location>
        <begin position="193"/>
        <end position="285"/>
    </location>
</feature>
<dbReference type="PROSITE" id="PS50880">
    <property type="entry name" value="TOPRIM"/>
    <property type="match status" value="1"/>
</dbReference>
<feature type="region of interest" description="Disordered" evidence="7">
    <location>
        <begin position="1"/>
        <end position="20"/>
    </location>
</feature>